<sequence>MGAVVIYATILIGGIVEVIQYKAEIFKTNEECVSYLQTYNTHVNKTLQDHLDNKGGDAVVLFIGCSEKSKFVTEGDLT</sequence>
<reference evidence="1" key="2">
    <citation type="journal article" date="2017" name="Nat. Commun.">
        <title>Single-virus genomics reveals hidden cosmopolitan and abundant viruses.</title>
        <authorList>
            <person name="Martinez-Hernandez F."/>
            <person name="Fornas O."/>
            <person name="Lluesma Gomez M."/>
            <person name="Bolduc B."/>
            <person name="de la Cruz Pena M.J."/>
            <person name="Martinez J.M."/>
            <person name="Anton J."/>
            <person name="Gasol J.M."/>
            <person name="Rosselli R."/>
            <person name="Rodriguez-Valera F."/>
            <person name="Sullivan M.B."/>
            <person name="Acinas S.G."/>
            <person name="Martinez-Garcia M."/>
        </authorList>
    </citation>
    <scope>NUCLEOTIDE SEQUENCE</scope>
</reference>
<evidence type="ECO:0000313" key="1">
    <source>
        <dbReference type="EMBL" id="ASF00085.1"/>
    </source>
</evidence>
<dbReference type="EMBL" id="KY052813">
    <property type="protein sequence ID" value="ASF00085.1"/>
    <property type="molecule type" value="Genomic_DNA"/>
</dbReference>
<proteinExistence type="predicted"/>
<organism evidence="1">
    <name type="scientific">uncultured virus</name>
    <dbReference type="NCBI Taxonomy" id="340016"/>
    <lineage>
        <taxon>Viruses</taxon>
        <taxon>environmental samples</taxon>
    </lineage>
</organism>
<protein>
    <submittedName>
        <fullName evidence="1">Uncharacterized protein</fullName>
    </submittedName>
</protein>
<name>A0A218MLC5_9VIRU</name>
<accession>A0A218MLC5</accession>
<reference evidence="1" key="1">
    <citation type="submission" date="2016-10" db="EMBL/GenBank/DDBJ databases">
        <authorList>
            <person name="Varghese N."/>
        </authorList>
    </citation>
    <scope>NUCLEOTIDE SEQUENCE</scope>
</reference>